<evidence type="ECO:0000313" key="2">
    <source>
        <dbReference type="Proteomes" id="UP000008206"/>
    </source>
</evidence>
<gene>
    <name evidence="1" type="ordered locus">Cyan7822_6137</name>
</gene>
<dbReference type="KEGG" id="cyj:Cyan7822_6137"/>
<geneLocation type="plasmid" evidence="1 2">
    <name>Cy782201</name>
</geneLocation>
<reference evidence="2" key="1">
    <citation type="journal article" date="2011" name="MBio">
        <title>Novel metabolic attributes of the genus Cyanothece, comprising a group of unicellular nitrogen-fixing Cyanobacteria.</title>
        <authorList>
            <person name="Bandyopadhyay A."/>
            <person name="Elvitigala T."/>
            <person name="Welsh E."/>
            <person name="Stockel J."/>
            <person name="Liberton M."/>
            <person name="Min H."/>
            <person name="Sherman L.A."/>
            <person name="Pakrasi H.B."/>
        </authorList>
    </citation>
    <scope>NUCLEOTIDE SEQUENCE [LARGE SCALE GENOMIC DNA]</scope>
    <source>
        <strain evidence="2">PCC 7822</strain>
        <plasmid evidence="2">Cy782201</plasmid>
    </source>
</reference>
<dbReference type="EMBL" id="CP002199">
    <property type="protein sequence ID" value="ADN17968.1"/>
    <property type="molecule type" value="Genomic_DNA"/>
</dbReference>
<accession>E0ULY8</accession>
<dbReference type="RefSeq" id="WP_013334718.1">
    <property type="nucleotide sequence ID" value="NC_014533.1"/>
</dbReference>
<dbReference type="HOGENOM" id="CLU_2664976_0_0_3"/>
<name>E0ULY8_GLOV7</name>
<sequence>MDYPFTQHDDELALVLSLVKTLNKALHYDVLQSSGATEAYLETVQEIELRLNHAIESIKRSKRTHWPSQQSQENN</sequence>
<dbReference type="Proteomes" id="UP000008206">
    <property type="component" value="Plasmid Cy782201"/>
</dbReference>
<organism evidence="1 2">
    <name type="scientific">Gloeothece verrucosa (strain PCC 7822)</name>
    <name type="common">Cyanothece sp. (strain PCC 7822)</name>
    <dbReference type="NCBI Taxonomy" id="497965"/>
    <lineage>
        <taxon>Bacteria</taxon>
        <taxon>Bacillati</taxon>
        <taxon>Cyanobacteriota</taxon>
        <taxon>Cyanophyceae</taxon>
        <taxon>Oscillatoriophycideae</taxon>
        <taxon>Chroococcales</taxon>
        <taxon>Aphanothecaceae</taxon>
        <taxon>Gloeothece</taxon>
        <taxon>Gloeothece verrucosa</taxon>
    </lineage>
</organism>
<keyword evidence="2" id="KW-1185">Reference proteome</keyword>
<proteinExistence type="predicted"/>
<evidence type="ECO:0000313" key="1">
    <source>
        <dbReference type="EMBL" id="ADN17968.1"/>
    </source>
</evidence>
<dbReference type="AlphaFoldDB" id="E0ULY8"/>
<protein>
    <submittedName>
        <fullName evidence="1">Uncharacterized protein</fullName>
    </submittedName>
</protein>
<keyword evidence="1" id="KW-0614">Plasmid</keyword>